<evidence type="ECO:0000313" key="1">
    <source>
        <dbReference type="EMBL" id="XBU15225.1"/>
    </source>
</evidence>
<protein>
    <submittedName>
        <fullName evidence="1">Uncharacterized protein</fullName>
    </submittedName>
</protein>
<dbReference type="AlphaFoldDB" id="A0AAU7SWA3"/>
<dbReference type="EMBL" id="CP157981">
    <property type="protein sequence ID" value="XBU15225.1"/>
    <property type="molecule type" value="Genomic_DNA"/>
</dbReference>
<gene>
    <name evidence="1" type="ORF">ABJ384_12350</name>
</gene>
<proteinExistence type="predicted"/>
<reference evidence="1" key="1">
    <citation type="submission" date="2024-06" db="EMBL/GenBank/DDBJ databases">
        <authorList>
            <person name="Song Z."/>
        </authorList>
    </citation>
    <scope>NUCLEOTIDE SEQUENCE</scope>
    <source>
        <strain evidence="1">A1-4-2</strain>
    </source>
</reference>
<accession>A0AAU7SWA3</accession>
<organism evidence="1">
    <name type="scientific">Acinetobacter sp. A1-4-2</name>
    <dbReference type="NCBI Taxonomy" id="3156489"/>
    <lineage>
        <taxon>Bacteria</taxon>
        <taxon>Pseudomonadati</taxon>
        <taxon>Pseudomonadota</taxon>
        <taxon>Gammaproteobacteria</taxon>
        <taxon>Moraxellales</taxon>
        <taxon>Moraxellaceae</taxon>
        <taxon>Acinetobacter</taxon>
    </lineage>
</organism>
<dbReference type="RefSeq" id="WP_265092675.1">
    <property type="nucleotide sequence ID" value="NZ_CP157981.1"/>
</dbReference>
<name>A0AAU7SWA3_9GAMM</name>
<sequence length="44" mass="4958">MSQILCSYSCRRAGHSFSALAKTDETLLNFDQLKGMLAFDEDRS</sequence>